<organism evidence="3">
    <name type="scientific">marine sediment metagenome</name>
    <dbReference type="NCBI Taxonomy" id="412755"/>
    <lineage>
        <taxon>unclassified sequences</taxon>
        <taxon>metagenomes</taxon>
        <taxon>ecological metagenomes</taxon>
    </lineage>
</organism>
<sequence>SGQLCVEEPPPEPEPKKKKKKVDYSPVEDSLRRGEAPFGSHALYPLVLDDPDAKERRMGMEAGFAWGAVADVAAVYQDYGITPGMVEGVERHNANGLIIEHRSIGKNP</sequence>
<accession>A0A0F9AGF5</accession>
<evidence type="ECO:0000259" key="2">
    <source>
        <dbReference type="Pfam" id="PF24963"/>
    </source>
</evidence>
<dbReference type="InterPro" id="IPR056670">
    <property type="entry name" value="DUF7768"/>
</dbReference>
<protein>
    <recommendedName>
        <fullName evidence="2">DUF7768 domain-containing protein</fullName>
    </recommendedName>
</protein>
<name>A0A0F9AGF5_9ZZZZ</name>
<dbReference type="EMBL" id="LAZR01054873">
    <property type="protein sequence ID" value="KKK77604.1"/>
    <property type="molecule type" value="Genomic_DNA"/>
</dbReference>
<comment type="caution">
    <text evidence="3">The sequence shown here is derived from an EMBL/GenBank/DDBJ whole genome shotgun (WGS) entry which is preliminary data.</text>
</comment>
<feature type="non-terminal residue" evidence="3">
    <location>
        <position position="1"/>
    </location>
</feature>
<feature type="region of interest" description="Disordered" evidence="1">
    <location>
        <begin position="1"/>
        <end position="31"/>
    </location>
</feature>
<feature type="domain" description="DUF7768" evidence="2">
    <location>
        <begin position="27"/>
        <end position="100"/>
    </location>
</feature>
<dbReference type="Pfam" id="PF24963">
    <property type="entry name" value="DUF7768"/>
    <property type="match status" value="1"/>
</dbReference>
<gene>
    <name evidence="3" type="ORF">LCGC14_2851890</name>
</gene>
<evidence type="ECO:0000313" key="3">
    <source>
        <dbReference type="EMBL" id="KKK77604.1"/>
    </source>
</evidence>
<dbReference type="AlphaFoldDB" id="A0A0F9AGF5"/>
<evidence type="ECO:0000256" key="1">
    <source>
        <dbReference type="SAM" id="MobiDB-lite"/>
    </source>
</evidence>
<proteinExistence type="predicted"/>
<reference evidence="3" key="1">
    <citation type="journal article" date="2015" name="Nature">
        <title>Complex archaea that bridge the gap between prokaryotes and eukaryotes.</title>
        <authorList>
            <person name="Spang A."/>
            <person name="Saw J.H."/>
            <person name="Jorgensen S.L."/>
            <person name="Zaremba-Niedzwiedzka K."/>
            <person name="Martijn J."/>
            <person name="Lind A.E."/>
            <person name="van Eijk R."/>
            <person name="Schleper C."/>
            <person name="Guy L."/>
            <person name="Ettema T.J."/>
        </authorList>
    </citation>
    <scope>NUCLEOTIDE SEQUENCE</scope>
</reference>